<evidence type="ECO:0000256" key="1">
    <source>
        <dbReference type="SAM" id="MobiDB-lite"/>
    </source>
</evidence>
<dbReference type="Proteomes" id="UP000031561">
    <property type="component" value="Unassembled WGS sequence"/>
</dbReference>
<dbReference type="AlphaFoldDB" id="A0ABD4T712"/>
<organism evidence="3 4">
    <name type="scientific">Lyngbya confervoides BDU141951</name>
    <dbReference type="NCBI Taxonomy" id="1574623"/>
    <lineage>
        <taxon>Bacteria</taxon>
        <taxon>Bacillati</taxon>
        <taxon>Cyanobacteriota</taxon>
        <taxon>Cyanophyceae</taxon>
        <taxon>Oscillatoriophycideae</taxon>
        <taxon>Oscillatoriales</taxon>
        <taxon>Microcoleaceae</taxon>
        <taxon>Lyngbya</taxon>
    </lineage>
</organism>
<keyword evidence="2" id="KW-0812">Transmembrane</keyword>
<evidence type="ECO:0000313" key="3">
    <source>
        <dbReference type="EMBL" id="MCM1984057.1"/>
    </source>
</evidence>
<feature type="transmembrane region" description="Helical" evidence="2">
    <location>
        <begin position="72"/>
        <end position="91"/>
    </location>
</feature>
<sequence>MLLFKGLIIWLLFIVVEILNGTIRTLWLIPILGQDLAYGLSFGMGALSIVAIATGSVSWLRATRMQQLALGLLWVSLTLTFEVGLGRWGWGYSWAKIWSDYDLSQGGLMALGLLLVLISPWLGHQLRASTQGRVPSRAARPGTSAVEGQRIS</sequence>
<keyword evidence="4" id="KW-1185">Reference proteome</keyword>
<keyword evidence="2" id="KW-1133">Transmembrane helix</keyword>
<feature type="transmembrane region" description="Helical" evidence="2">
    <location>
        <begin position="7"/>
        <end position="30"/>
    </location>
</feature>
<feature type="transmembrane region" description="Helical" evidence="2">
    <location>
        <begin position="103"/>
        <end position="123"/>
    </location>
</feature>
<accession>A0ABD4T712</accession>
<name>A0ABD4T712_9CYAN</name>
<feature type="transmembrane region" description="Helical" evidence="2">
    <location>
        <begin position="36"/>
        <end position="60"/>
    </location>
</feature>
<reference evidence="3 4" key="1">
    <citation type="journal article" date="2015" name="Genome Announc.">
        <title>Draft Genome Sequence of Filamentous Marine Cyanobacterium Lyngbya confervoides Strain BDU141951.</title>
        <authorList>
            <person name="Chandrababunaidu M.M."/>
            <person name="Sen D."/>
            <person name="Tripathy S."/>
        </authorList>
    </citation>
    <scope>NUCLEOTIDE SEQUENCE [LARGE SCALE GENOMIC DNA]</scope>
    <source>
        <strain evidence="3 4">BDU141951</strain>
    </source>
</reference>
<keyword evidence="2" id="KW-0472">Membrane</keyword>
<feature type="region of interest" description="Disordered" evidence="1">
    <location>
        <begin position="133"/>
        <end position="152"/>
    </location>
</feature>
<dbReference type="RefSeq" id="WP_201277474.1">
    <property type="nucleotide sequence ID" value="NZ_JTHE03000087.1"/>
</dbReference>
<dbReference type="EMBL" id="JTHE03000087">
    <property type="protein sequence ID" value="MCM1984057.1"/>
    <property type="molecule type" value="Genomic_DNA"/>
</dbReference>
<comment type="caution">
    <text evidence="3">The sequence shown here is derived from an EMBL/GenBank/DDBJ whole genome shotgun (WGS) entry which is preliminary data.</text>
</comment>
<protein>
    <recommendedName>
        <fullName evidence="5">ABC transporter permease</fullName>
    </recommendedName>
</protein>
<evidence type="ECO:0000313" key="4">
    <source>
        <dbReference type="Proteomes" id="UP000031561"/>
    </source>
</evidence>
<gene>
    <name evidence="3" type="ORF">QQ91_0014630</name>
</gene>
<evidence type="ECO:0000256" key="2">
    <source>
        <dbReference type="SAM" id="Phobius"/>
    </source>
</evidence>
<evidence type="ECO:0008006" key="5">
    <source>
        <dbReference type="Google" id="ProtNLM"/>
    </source>
</evidence>
<proteinExistence type="predicted"/>